<dbReference type="EMBL" id="JAFCMP010000357">
    <property type="protein sequence ID" value="KAG5180802.1"/>
    <property type="molecule type" value="Genomic_DNA"/>
</dbReference>
<dbReference type="InterPro" id="IPR058923">
    <property type="entry name" value="RCC1-like_dom"/>
</dbReference>
<dbReference type="SUPFAM" id="SSF50985">
    <property type="entry name" value="RCC1/BLIP-II"/>
    <property type="match status" value="1"/>
</dbReference>
<dbReference type="AlphaFoldDB" id="A0A835YVE8"/>
<feature type="domain" description="RCC1-like" evidence="4">
    <location>
        <begin position="65"/>
        <end position="480"/>
    </location>
</feature>
<dbReference type="Gene3D" id="2.130.10.30">
    <property type="entry name" value="Regulator of chromosome condensation 1/beta-lactamase-inhibitor protein II"/>
    <property type="match status" value="1"/>
</dbReference>
<evidence type="ECO:0000256" key="1">
    <source>
        <dbReference type="ARBA" id="ARBA00022658"/>
    </source>
</evidence>
<accession>A0A835YVE8</accession>
<dbReference type="PROSITE" id="PS50012">
    <property type="entry name" value="RCC1_3"/>
    <property type="match status" value="6"/>
</dbReference>
<protein>
    <submittedName>
        <fullName evidence="5">Regulator of chromosome condensation 1/beta-lactamase-inhibitor protein II</fullName>
    </submittedName>
</protein>
<dbReference type="PANTHER" id="PTHR45982:SF1">
    <property type="entry name" value="REGULATOR OF CHROMOSOME CONDENSATION"/>
    <property type="match status" value="1"/>
</dbReference>
<organism evidence="5 6">
    <name type="scientific">Tribonema minus</name>
    <dbReference type="NCBI Taxonomy" id="303371"/>
    <lineage>
        <taxon>Eukaryota</taxon>
        <taxon>Sar</taxon>
        <taxon>Stramenopiles</taxon>
        <taxon>Ochrophyta</taxon>
        <taxon>PX clade</taxon>
        <taxon>Xanthophyceae</taxon>
        <taxon>Tribonematales</taxon>
        <taxon>Tribonemataceae</taxon>
        <taxon>Tribonema</taxon>
    </lineage>
</organism>
<evidence type="ECO:0000313" key="5">
    <source>
        <dbReference type="EMBL" id="KAG5180802.1"/>
    </source>
</evidence>
<dbReference type="Pfam" id="PF25390">
    <property type="entry name" value="WD40_RLD"/>
    <property type="match status" value="1"/>
</dbReference>
<dbReference type="Proteomes" id="UP000664859">
    <property type="component" value="Unassembled WGS sequence"/>
</dbReference>
<dbReference type="InterPro" id="IPR009091">
    <property type="entry name" value="RCC1/BLIP-II"/>
</dbReference>
<comment type="caution">
    <text evidence="5">The sequence shown here is derived from an EMBL/GenBank/DDBJ whole genome shotgun (WGS) entry which is preliminary data.</text>
</comment>
<evidence type="ECO:0000313" key="6">
    <source>
        <dbReference type="Proteomes" id="UP000664859"/>
    </source>
</evidence>
<dbReference type="GO" id="GO:0005085">
    <property type="term" value="F:guanyl-nucleotide exchange factor activity"/>
    <property type="evidence" value="ECO:0007669"/>
    <property type="project" value="TreeGrafter"/>
</dbReference>
<feature type="repeat" description="RCC1" evidence="3">
    <location>
        <begin position="63"/>
        <end position="117"/>
    </location>
</feature>
<dbReference type="PRINTS" id="PR00633">
    <property type="entry name" value="RCCNDNSATION"/>
</dbReference>
<dbReference type="PANTHER" id="PTHR45982">
    <property type="entry name" value="REGULATOR OF CHROMOSOME CONDENSATION"/>
    <property type="match status" value="1"/>
</dbReference>
<dbReference type="OrthoDB" id="61110at2759"/>
<dbReference type="PROSITE" id="PS00625">
    <property type="entry name" value="RCC1_1"/>
    <property type="match status" value="1"/>
</dbReference>
<name>A0A835YVE8_9STRA</name>
<proteinExistence type="predicted"/>
<keyword evidence="6" id="KW-1185">Reference proteome</keyword>
<dbReference type="PROSITE" id="PS00626">
    <property type="entry name" value="RCC1_2"/>
    <property type="match status" value="2"/>
</dbReference>
<dbReference type="InterPro" id="IPR051553">
    <property type="entry name" value="Ran_GTPase-activating"/>
</dbReference>
<dbReference type="GO" id="GO:0005737">
    <property type="term" value="C:cytoplasm"/>
    <property type="evidence" value="ECO:0007669"/>
    <property type="project" value="TreeGrafter"/>
</dbReference>
<reference evidence="5" key="1">
    <citation type="submission" date="2021-02" db="EMBL/GenBank/DDBJ databases">
        <title>First Annotated Genome of the Yellow-green Alga Tribonema minus.</title>
        <authorList>
            <person name="Mahan K.M."/>
        </authorList>
    </citation>
    <scope>NUCLEOTIDE SEQUENCE</scope>
    <source>
        <strain evidence="5">UTEX B ZZ1240</strain>
    </source>
</reference>
<evidence type="ECO:0000256" key="2">
    <source>
        <dbReference type="ARBA" id="ARBA00022737"/>
    </source>
</evidence>
<gene>
    <name evidence="5" type="ORF">JKP88DRAFT_349385</name>
</gene>
<evidence type="ECO:0000259" key="4">
    <source>
        <dbReference type="Pfam" id="PF25390"/>
    </source>
</evidence>
<dbReference type="InterPro" id="IPR000408">
    <property type="entry name" value="Reg_chr_condens"/>
</dbReference>
<evidence type="ECO:0000256" key="3">
    <source>
        <dbReference type="PROSITE-ProRule" id="PRU00235"/>
    </source>
</evidence>
<keyword evidence="1" id="KW-0344">Guanine-nucleotide releasing factor</keyword>
<feature type="repeat" description="RCC1" evidence="3">
    <location>
        <begin position="316"/>
        <end position="367"/>
    </location>
</feature>
<keyword evidence="2" id="KW-0677">Repeat</keyword>
<sequence length="490" mass="52376">MKVRIRSDFRREFYAQVRALNIQFAQWVHKELAADRSVDLTPGVIDYNSYISTLEDRYLRVPGAVLTFGSGDCNQLGLGTEDADKNVPRPRIVPFLRKERVAMVACGGLHNVVCTMEGRVFTWGCNDDGALGRLTKNEEEETCAGEVVMRGEVIRQVAAGDCQSLAVTLSGKVYAWGCHKDKEGKQWQTPLPREGPKTAKRKQETPMVVVSLDRVAEVRCCASANVALRQDGSLWSWGIGESSELGRPACDLKMKVRQADGEYEDVYDFKNIVKDHLTPGPMYAQGTSTPVHQKFGAFKAIGCGAYHALAVTAAGARVFTCGLNNYGQLGTGDTDNREFLTEVTALDGWAVSSVTGGTHHSLALCATGAVLAFGRSDYGQLGSSEVDKGAGGSEPLPRLVDVPKAAGKPVKIASGANHSLCITDACGVYTWGYSDEGALGHGSEGQDVWLPKAIDFAKAGAEVAGMRVVDADGGGSHSAIVGVLQAARRG</sequence>
<feature type="repeat" description="RCC1" evidence="3">
    <location>
        <begin position="426"/>
        <end position="484"/>
    </location>
</feature>
<feature type="repeat" description="RCC1" evidence="3">
    <location>
        <begin position="232"/>
        <end position="314"/>
    </location>
</feature>
<feature type="repeat" description="RCC1" evidence="3">
    <location>
        <begin position="118"/>
        <end position="170"/>
    </location>
</feature>
<feature type="repeat" description="RCC1" evidence="3">
    <location>
        <begin position="368"/>
        <end position="425"/>
    </location>
</feature>